<dbReference type="InterPro" id="IPR002509">
    <property type="entry name" value="NODB_dom"/>
</dbReference>
<name>A0A1F7X4J9_9BACT</name>
<dbReference type="Proteomes" id="UP000176778">
    <property type="component" value="Unassembled WGS sequence"/>
</dbReference>
<dbReference type="InterPro" id="IPR006311">
    <property type="entry name" value="TAT_signal"/>
</dbReference>
<dbReference type="NCBIfam" id="TIGR01409">
    <property type="entry name" value="TAT_signal_seq"/>
    <property type="match status" value="1"/>
</dbReference>
<evidence type="ECO:0000259" key="3">
    <source>
        <dbReference type="PROSITE" id="PS51677"/>
    </source>
</evidence>
<dbReference type="SUPFAM" id="SSF88713">
    <property type="entry name" value="Glycoside hydrolase/deacetylase"/>
    <property type="match status" value="1"/>
</dbReference>
<accession>A0A1F7X4J9</accession>
<evidence type="ECO:0000256" key="1">
    <source>
        <dbReference type="ARBA" id="ARBA00022723"/>
    </source>
</evidence>
<dbReference type="InterPro" id="IPR011330">
    <property type="entry name" value="Glyco_hydro/deAcase_b/a-brl"/>
</dbReference>
<evidence type="ECO:0000313" key="4">
    <source>
        <dbReference type="EMBL" id="OGM09639.1"/>
    </source>
</evidence>
<dbReference type="Pfam" id="PF01522">
    <property type="entry name" value="Polysacc_deac_1"/>
    <property type="match status" value="1"/>
</dbReference>
<comment type="caution">
    <text evidence="4">The sequence shown here is derived from an EMBL/GenBank/DDBJ whole genome shotgun (WGS) entry which is preliminary data.</text>
</comment>
<dbReference type="GO" id="GO:0005975">
    <property type="term" value="P:carbohydrate metabolic process"/>
    <property type="evidence" value="ECO:0007669"/>
    <property type="project" value="InterPro"/>
</dbReference>
<evidence type="ECO:0000256" key="2">
    <source>
        <dbReference type="ARBA" id="ARBA00022801"/>
    </source>
</evidence>
<gene>
    <name evidence="4" type="ORF">A2Y68_03320</name>
</gene>
<keyword evidence="1" id="KW-0479">Metal-binding</keyword>
<dbReference type="STRING" id="1802479.A2Y68_03320"/>
<dbReference type="PROSITE" id="PS51677">
    <property type="entry name" value="NODB"/>
    <property type="match status" value="1"/>
</dbReference>
<proteinExistence type="predicted"/>
<dbReference type="CDD" id="cd10917">
    <property type="entry name" value="CE4_NodB_like_6s_7s"/>
    <property type="match status" value="1"/>
</dbReference>
<dbReference type="PROSITE" id="PS51318">
    <property type="entry name" value="TAT"/>
    <property type="match status" value="1"/>
</dbReference>
<dbReference type="PANTHER" id="PTHR10587:SF133">
    <property type="entry name" value="CHITIN DEACETYLASE 1-RELATED"/>
    <property type="match status" value="1"/>
</dbReference>
<dbReference type="GO" id="GO:0016810">
    <property type="term" value="F:hydrolase activity, acting on carbon-nitrogen (but not peptide) bonds"/>
    <property type="evidence" value="ECO:0007669"/>
    <property type="project" value="InterPro"/>
</dbReference>
<reference evidence="4 5" key="1">
    <citation type="journal article" date="2016" name="Nat. Commun.">
        <title>Thousands of microbial genomes shed light on interconnected biogeochemical processes in an aquifer system.</title>
        <authorList>
            <person name="Anantharaman K."/>
            <person name="Brown C.T."/>
            <person name="Hug L.A."/>
            <person name="Sharon I."/>
            <person name="Castelle C.J."/>
            <person name="Probst A.J."/>
            <person name="Thomas B.C."/>
            <person name="Singh A."/>
            <person name="Wilkins M.J."/>
            <person name="Karaoz U."/>
            <person name="Brodie E.L."/>
            <person name="Williams K.H."/>
            <person name="Hubbard S.S."/>
            <person name="Banfield J.F."/>
        </authorList>
    </citation>
    <scope>NUCLEOTIDE SEQUENCE [LARGE SCALE GENOMIC DNA]</scope>
</reference>
<evidence type="ECO:0000313" key="5">
    <source>
        <dbReference type="Proteomes" id="UP000176778"/>
    </source>
</evidence>
<keyword evidence="2" id="KW-0378">Hydrolase</keyword>
<dbReference type="PANTHER" id="PTHR10587">
    <property type="entry name" value="GLYCOSYL TRANSFERASE-RELATED"/>
    <property type="match status" value="1"/>
</dbReference>
<feature type="domain" description="NodB homology" evidence="3">
    <location>
        <begin position="66"/>
        <end position="270"/>
    </location>
</feature>
<dbReference type="Gene3D" id="3.20.20.370">
    <property type="entry name" value="Glycoside hydrolase/deacetylase"/>
    <property type="match status" value="1"/>
</dbReference>
<protein>
    <recommendedName>
        <fullName evidence="3">NodB homology domain-containing protein</fullName>
    </recommendedName>
</protein>
<dbReference type="EMBL" id="MGFR01000003">
    <property type="protein sequence ID" value="OGM09639.1"/>
    <property type="molecule type" value="Genomic_DNA"/>
</dbReference>
<dbReference type="InterPro" id="IPR050248">
    <property type="entry name" value="Polysacc_deacetylase_ArnD"/>
</dbReference>
<dbReference type="GO" id="GO:0016020">
    <property type="term" value="C:membrane"/>
    <property type="evidence" value="ECO:0007669"/>
    <property type="project" value="TreeGrafter"/>
</dbReference>
<dbReference type="GO" id="GO:0046872">
    <property type="term" value="F:metal ion binding"/>
    <property type="evidence" value="ECO:0007669"/>
    <property type="project" value="UniProtKB-KW"/>
</dbReference>
<organism evidence="4 5">
    <name type="scientific">Candidatus Woesebacteria bacterium RBG_13_46_13</name>
    <dbReference type="NCBI Taxonomy" id="1802479"/>
    <lineage>
        <taxon>Bacteria</taxon>
        <taxon>Candidatus Woeseibacteriota</taxon>
    </lineage>
</organism>
<dbReference type="AlphaFoldDB" id="A0A1F7X4J9"/>
<dbReference type="InterPro" id="IPR019546">
    <property type="entry name" value="TAT_signal_bac_arc"/>
</dbReference>
<sequence>MKENEDRLGRRDFLKASAIVAATILVRPVAHIPPEQPDECIPQGVTPELQEFLASHEVRKGDIDRNVVLMTYDDFGNHERFNAILDTYQELGAKATFFVPGGYARDKIYLRYYSREIERIVAEGHALGCHGLIHEPLTVYKKDQLSKDIRQWLGLVSSIVPGYEVKYFRFPFGASDQDAREVFAEYGLQSVLWSLESGGTEERTLQNVLERVSAGDIVLSHTPRFYDAYYSRQIVESLLSSGYSLESVATGLKKEDCPSARLDPQECPNN</sequence>